<feature type="chain" id="PRO_5005895831" evidence="1">
    <location>
        <begin position="19"/>
        <end position="128"/>
    </location>
</feature>
<dbReference type="Proteomes" id="UP000046392">
    <property type="component" value="Unplaced"/>
</dbReference>
<name>A0A0N5CFB0_STREA</name>
<organism evidence="2 3">
    <name type="scientific">Strongyloides papillosus</name>
    <name type="common">Intestinal threadworm</name>
    <dbReference type="NCBI Taxonomy" id="174720"/>
    <lineage>
        <taxon>Eukaryota</taxon>
        <taxon>Metazoa</taxon>
        <taxon>Ecdysozoa</taxon>
        <taxon>Nematoda</taxon>
        <taxon>Chromadorea</taxon>
        <taxon>Rhabditida</taxon>
        <taxon>Tylenchina</taxon>
        <taxon>Panagrolaimomorpha</taxon>
        <taxon>Strongyloidoidea</taxon>
        <taxon>Strongyloididae</taxon>
        <taxon>Strongyloides</taxon>
    </lineage>
</organism>
<dbReference type="AlphaFoldDB" id="A0A0N5CFB0"/>
<dbReference type="WBParaSite" id="SPAL_0001654700.1">
    <property type="protein sequence ID" value="SPAL_0001654700.1"/>
    <property type="gene ID" value="SPAL_0001654700"/>
</dbReference>
<reference evidence="3" key="1">
    <citation type="submission" date="2017-02" db="UniProtKB">
        <authorList>
            <consortium name="WormBaseParasite"/>
        </authorList>
    </citation>
    <scope>IDENTIFICATION</scope>
</reference>
<accession>A0A0N5CFB0</accession>
<keyword evidence="2" id="KW-1185">Reference proteome</keyword>
<keyword evidence="1" id="KW-0732">Signal</keyword>
<sequence length="128" mass="15062">MKVFNILTVFIIISTSKSVLLSSKFQVTIEAYPECKCGGLEDVYMVVSNKKTEKRYVRKTKRCENKYQLTDLFEQYDGEQNDVYVGFLHYNCDKFVYTRLNLTMDCYSITRNNGNHVMYSCYEGEPTY</sequence>
<evidence type="ECO:0000313" key="3">
    <source>
        <dbReference type="WBParaSite" id="SPAL_0001654700.1"/>
    </source>
</evidence>
<feature type="signal peptide" evidence="1">
    <location>
        <begin position="1"/>
        <end position="18"/>
    </location>
</feature>
<proteinExistence type="predicted"/>
<protein>
    <submittedName>
        <fullName evidence="3">NTR domain-containing protein</fullName>
    </submittedName>
</protein>
<evidence type="ECO:0000256" key="1">
    <source>
        <dbReference type="SAM" id="SignalP"/>
    </source>
</evidence>
<evidence type="ECO:0000313" key="2">
    <source>
        <dbReference type="Proteomes" id="UP000046392"/>
    </source>
</evidence>